<organism evidence="3 4">
    <name type="scientific">Heracleum sosnowskyi</name>
    <dbReference type="NCBI Taxonomy" id="360622"/>
    <lineage>
        <taxon>Eukaryota</taxon>
        <taxon>Viridiplantae</taxon>
        <taxon>Streptophyta</taxon>
        <taxon>Embryophyta</taxon>
        <taxon>Tracheophyta</taxon>
        <taxon>Spermatophyta</taxon>
        <taxon>Magnoliopsida</taxon>
        <taxon>eudicotyledons</taxon>
        <taxon>Gunneridae</taxon>
        <taxon>Pentapetalae</taxon>
        <taxon>asterids</taxon>
        <taxon>campanulids</taxon>
        <taxon>Apiales</taxon>
        <taxon>Apiaceae</taxon>
        <taxon>Apioideae</taxon>
        <taxon>apioid superclade</taxon>
        <taxon>Tordylieae</taxon>
        <taxon>Tordyliinae</taxon>
        <taxon>Heracleum</taxon>
    </lineage>
</organism>
<dbReference type="PANTHER" id="PTHR44259:SF114">
    <property type="entry name" value="OS06G0707300 PROTEIN"/>
    <property type="match status" value="1"/>
</dbReference>
<sequence>MMPLVKLSILALYSKNKCHKHPPSFDSKNIDPSFLFTLDLNHLRTYASHDGWLLLGNSDFNPPCLYNPITLVLLQLPPLPEYHLLNCHMKFVSSGASLTDHDCIICLKFSDKRGLQDFYNHFLAFCRPASSTSWVVLHKLAEDFIFYGGNFYTIGRGGDLFVYNSEVINGNSSGRIGQPWKEMKIADAVFDSNSHSRSNYFFHLLESKHRDLLMVMRTVEGENESTTSFRIFKLNKSNDSRRNYYCHHYWKEISNLPEKESVMAKNKPRLQARLSLQPKARLSIPPRVRLSLPPRERLSLPPKARLSIPPRARLSIPPRARLSLPPRARLSLPPRERLSLPPRARLSLPPRARLSLPPRARLSLPPRERLSLPPRARVSLPPRATLSLPPKATLSLPPRARLSLPPRARLSLPPRARLSLPPRERLSLPPRARVSLPPRARLSLPPKATLSLPPRRRCLFRLGRGCLFRLGRGCLFRLGRGCLFRPGRGYLFPLRRGCLFRLGRGCLLPQSSSLRP</sequence>
<evidence type="ECO:0000256" key="1">
    <source>
        <dbReference type="SAM" id="MobiDB-lite"/>
    </source>
</evidence>
<reference evidence="3" key="1">
    <citation type="submission" date="2023-02" db="EMBL/GenBank/DDBJ databases">
        <title>Genome of toxic invasive species Heracleum sosnowskyi carries increased number of genes despite the absence of recent whole-genome duplications.</title>
        <authorList>
            <person name="Schelkunov M."/>
            <person name="Shtratnikova V."/>
            <person name="Makarenko M."/>
            <person name="Klepikova A."/>
            <person name="Omelchenko D."/>
            <person name="Novikova G."/>
            <person name="Obukhova E."/>
            <person name="Bogdanov V."/>
            <person name="Penin A."/>
            <person name="Logacheva M."/>
        </authorList>
    </citation>
    <scope>NUCLEOTIDE SEQUENCE</scope>
    <source>
        <strain evidence="3">Hsosn_3</strain>
        <tissue evidence="3">Leaf</tissue>
    </source>
</reference>
<dbReference type="EMBL" id="JAUIZM010000002">
    <property type="protein sequence ID" value="KAK1399983.1"/>
    <property type="molecule type" value="Genomic_DNA"/>
</dbReference>
<dbReference type="Proteomes" id="UP001237642">
    <property type="component" value="Unassembled WGS sequence"/>
</dbReference>
<feature type="region of interest" description="Disordered" evidence="1">
    <location>
        <begin position="325"/>
        <end position="400"/>
    </location>
</feature>
<dbReference type="InterPro" id="IPR005174">
    <property type="entry name" value="KIB1-4_b-propeller"/>
</dbReference>
<reference evidence="3" key="2">
    <citation type="submission" date="2023-05" db="EMBL/GenBank/DDBJ databases">
        <authorList>
            <person name="Schelkunov M.I."/>
        </authorList>
    </citation>
    <scope>NUCLEOTIDE SEQUENCE</scope>
    <source>
        <strain evidence="3">Hsosn_3</strain>
        <tissue evidence="3">Leaf</tissue>
    </source>
</reference>
<name>A0AAD8J9W9_9APIA</name>
<feature type="domain" description="KIB1-4 beta-propeller" evidence="2">
    <location>
        <begin position="39"/>
        <end position="263"/>
    </location>
</feature>
<feature type="compositionally biased region" description="Low complexity" evidence="1">
    <location>
        <begin position="325"/>
        <end position="377"/>
    </location>
</feature>
<dbReference type="AlphaFoldDB" id="A0AAD8J9W9"/>
<comment type="caution">
    <text evidence="3">The sequence shown here is derived from an EMBL/GenBank/DDBJ whole genome shotgun (WGS) entry which is preliminary data.</text>
</comment>
<protein>
    <recommendedName>
        <fullName evidence="2">KIB1-4 beta-propeller domain-containing protein</fullName>
    </recommendedName>
</protein>
<proteinExistence type="predicted"/>
<evidence type="ECO:0000313" key="4">
    <source>
        <dbReference type="Proteomes" id="UP001237642"/>
    </source>
</evidence>
<gene>
    <name evidence="3" type="ORF">POM88_009846</name>
</gene>
<evidence type="ECO:0000259" key="2">
    <source>
        <dbReference type="Pfam" id="PF03478"/>
    </source>
</evidence>
<keyword evidence="4" id="KW-1185">Reference proteome</keyword>
<evidence type="ECO:0000313" key="3">
    <source>
        <dbReference type="EMBL" id="KAK1399983.1"/>
    </source>
</evidence>
<dbReference type="Pfam" id="PF03478">
    <property type="entry name" value="Beta-prop_KIB1-4"/>
    <property type="match status" value="1"/>
</dbReference>
<dbReference type="PANTHER" id="PTHR44259">
    <property type="entry name" value="OS07G0183000 PROTEIN-RELATED"/>
    <property type="match status" value="1"/>
</dbReference>
<dbReference type="InterPro" id="IPR050942">
    <property type="entry name" value="F-box_BR-signaling"/>
</dbReference>
<accession>A0AAD8J9W9</accession>